<organism evidence="2 3">
    <name type="scientific">Rhizopus oryzae</name>
    <name type="common">Mucormycosis agent</name>
    <name type="synonym">Rhizopus arrhizus var. delemar</name>
    <dbReference type="NCBI Taxonomy" id="64495"/>
    <lineage>
        <taxon>Eukaryota</taxon>
        <taxon>Fungi</taxon>
        <taxon>Fungi incertae sedis</taxon>
        <taxon>Mucoromycota</taxon>
        <taxon>Mucoromycotina</taxon>
        <taxon>Mucoromycetes</taxon>
        <taxon>Mucorales</taxon>
        <taxon>Mucorineae</taxon>
        <taxon>Rhizopodaceae</taxon>
        <taxon>Rhizopus</taxon>
    </lineage>
</organism>
<reference evidence="2" key="1">
    <citation type="journal article" date="2020" name="Microb. Genom.">
        <title>Genetic diversity of clinical and environmental Mucorales isolates obtained from an investigation of mucormycosis cases among solid organ transplant recipients.</title>
        <authorList>
            <person name="Nguyen M.H."/>
            <person name="Kaul D."/>
            <person name="Muto C."/>
            <person name="Cheng S.J."/>
            <person name="Richter R.A."/>
            <person name="Bruno V.M."/>
            <person name="Liu G."/>
            <person name="Beyhan S."/>
            <person name="Sundermann A.J."/>
            <person name="Mounaud S."/>
            <person name="Pasculle A.W."/>
            <person name="Nierman W.C."/>
            <person name="Driscoll E."/>
            <person name="Cumbie R."/>
            <person name="Clancy C.J."/>
            <person name="Dupont C.L."/>
        </authorList>
    </citation>
    <scope>NUCLEOTIDE SEQUENCE</scope>
    <source>
        <strain evidence="2">GL11</strain>
    </source>
</reference>
<sequence>MITAKKDPQINIKISKPTIYSADDHSKIIINSNQGGPKNKKRKSQDLNSSNESTTTVSSLDIDTSLNTTFDINGIGILSLWANINLNQMILCSQAHVMLIKKEEVSLNLLKLFGRETIDSIKKNIIVQLNIQVEEISNEIEYSMRVMVKLMRKEINSRQASSKLTKLCTGTMNSSIDDCIMVVQNLFLVLL</sequence>
<evidence type="ECO:0000313" key="3">
    <source>
        <dbReference type="Proteomes" id="UP000716291"/>
    </source>
</evidence>
<protein>
    <submittedName>
        <fullName evidence="2">Uncharacterized protein</fullName>
    </submittedName>
</protein>
<dbReference type="AlphaFoldDB" id="A0A9P7BU79"/>
<comment type="caution">
    <text evidence="2">The sequence shown here is derived from an EMBL/GenBank/DDBJ whole genome shotgun (WGS) entry which is preliminary data.</text>
</comment>
<gene>
    <name evidence="2" type="ORF">G6F64_003655</name>
</gene>
<dbReference type="OrthoDB" id="2248794at2759"/>
<keyword evidence="3" id="KW-1185">Reference proteome</keyword>
<dbReference type="EMBL" id="JAANQT010000367">
    <property type="protein sequence ID" value="KAG1311632.1"/>
    <property type="molecule type" value="Genomic_DNA"/>
</dbReference>
<evidence type="ECO:0000313" key="2">
    <source>
        <dbReference type="EMBL" id="KAG1311632.1"/>
    </source>
</evidence>
<proteinExistence type="predicted"/>
<accession>A0A9P7BU79</accession>
<name>A0A9P7BU79_RHIOR</name>
<feature type="region of interest" description="Disordered" evidence="1">
    <location>
        <begin position="30"/>
        <end position="55"/>
    </location>
</feature>
<evidence type="ECO:0000256" key="1">
    <source>
        <dbReference type="SAM" id="MobiDB-lite"/>
    </source>
</evidence>
<dbReference type="Proteomes" id="UP000716291">
    <property type="component" value="Unassembled WGS sequence"/>
</dbReference>